<gene>
    <name evidence="2" type="ORF">BECKDK2373B_GA0170837_101336</name>
</gene>
<dbReference type="SUPFAM" id="SSF88723">
    <property type="entry name" value="PIN domain-like"/>
    <property type="match status" value="1"/>
</dbReference>
<dbReference type="EMBL" id="CAADEX010000013">
    <property type="protein sequence ID" value="VFJ46467.1"/>
    <property type="molecule type" value="Genomic_DNA"/>
</dbReference>
<evidence type="ECO:0000259" key="1">
    <source>
        <dbReference type="Pfam" id="PF01850"/>
    </source>
</evidence>
<evidence type="ECO:0000313" key="2">
    <source>
        <dbReference type="EMBL" id="VFJ46467.1"/>
    </source>
</evidence>
<name>A0A450S3W7_9GAMM</name>
<feature type="domain" description="PIN" evidence="1">
    <location>
        <begin position="5"/>
        <end position="118"/>
    </location>
</feature>
<reference evidence="2" key="1">
    <citation type="submission" date="2019-02" db="EMBL/GenBank/DDBJ databases">
        <authorList>
            <person name="Gruber-Vodicka R. H."/>
            <person name="Seah K. B. B."/>
        </authorList>
    </citation>
    <scope>NUCLEOTIDE SEQUENCE</scope>
    <source>
        <strain evidence="2">BECK_DK47</strain>
    </source>
</reference>
<protein>
    <submittedName>
        <fullName evidence="2">Predicted nucleic acid-binding protein, contains PIN domain</fullName>
    </submittedName>
</protein>
<dbReference type="InterPro" id="IPR002716">
    <property type="entry name" value="PIN_dom"/>
</dbReference>
<dbReference type="AlphaFoldDB" id="A0A450S3W7"/>
<dbReference type="InterPro" id="IPR029060">
    <property type="entry name" value="PIN-like_dom_sf"/>
</dbReference>
<dbReference type="Pfam" id="PF01850">
    <property type="entry name" value="PIN"/>
    <property type="match status" value="1"/>
</dbReference>
<sequence length="158" mass="18545">MKETVYIETSIFSFYYDERPGHSVIAMRDWTRKWWNEHGRDYLLTTSTAVLDELRRGNKSHRQEALELALTLPAIRPTKEIEEIMQVYFKHRLMPRDPLGDALHLALASYHKLDYLLTWNCQNLANANKFTHMRRIHALLGLHVPILTTPLELMGETS</sequence>
<dbReference type="CDD" id="cd18687">
    <property type="entry name" value="PIN_VapC-like"/>
    <property type="match status" value="1"/>
</dbReference>
<accession>A0A450S3W7</accession>
<proteinExistence type="predicted"/>
<organism evidence="2">
    <name type="scientific">Candidatus Kentrum sp. DK</name>
    <dbReference type="NCBI Taxonomy" id="2126562"/>
    <lineage>
        <taxon>Bacteria</taxon>
        <taxon>Pseudomonadati</taxon>
        <taxon>Pseudomonadota</taxon>
        <taxon>Gammaproteobacteria</taxon>
        <taxon>Candidatus Kentrum</taxon>
    </lineage>
</organism>